<reference evidence="1 2" key="1">
    <citation type="journal article" date="2022" name="Nat. Ecol. Evol.">
        <title>A masculinizing supergene underlies an exaggerated male reproductive morph in a spider.</title>
        <authorList>
            <person name="Hendrickx F."/>
            <person name="De Corte Z."/>
            <person name="Sonet G."/>
            <person name="Van Belleghem S.M."/>
            <person name="Kostlbacher S."/>
            <person name="Vangestel C."/>
        </authorList>
    </citation>
    <scope>NUCLEOTIDE SEQUENCE [LARGE SCALE GENOMIC DNA]</scope>
    <source>
        <strain evidence="1">W744_W776</strain>
    </source>
</reference>
<proteinExistence type="predicted"/>
<evidence type="ECO:0000313" key="1">
    <source>
        <dbReference type="EMBL" id="KAG8189967.1"/>
    </source>
</evidence>
<organism evidence="1 2">
    <name type="scientific">Oedothorax gibbosus</name>
    <dbReference type="NCBI Taxonomy" id="931172"/>
    <lineage>
        <taxon>Eukaryota</taxon>
        <taxon>Metazoa</taxon>
        <taxon>Ecdysozoa</taxon>
        <taxon>Arthropoda</taxon>
        <taxon>Chelicerata</taxon>
        <taxon>Arachnida</taxon>
        <taxon>Araneae</taxon>
        <taxon>Araneomorphae</taxon>
        <taxon>Entelegynae</taxon>
        <taxon>Araneoidea</taxon>
        <taxon>Linyphiidae</taxon>
        <taxon>Erigoninae</taxon>
        <taxon>Oedothorax</taxon>
    </lineage>
</organism>
<gene>
    <name evidence="1" type="ORF">JTE90_001427</name>
</gene>
<accession>A0AAV6V0S1</accession>
<name>A0AAV6V0S1_9ARAC</name>
<dbReference type="AlphaFoldDB" id="A0AAV6V0S1"/>
<keyword evidence="2" id="KW-1185">Reference proteome</keyword>
<comment type="caution">
    <text evidence="1">The sequence shown here is derived from an EMBL/GenBank/DDBJ whole genome shotgun (WGS) entry which is preliminary data.</text>
</comment>
<dbReference type="EMBL" id="JAFNEN010000198">
    <property type="protein sequence ID" value="KAG8189967.1"/>
    <property type="molecule type" value="Genomic_DNA"/>
</dbReference>
<dbReference type="Proteomes" id="UP000827092">
    <property type="component" value="Unassembled WGS sequence"/>
</dbReference>
<evidence type="ECO:0000313" key="2">
    <source>
        <dbReference type="Proteomes" id="UP000827092"/>
    </source>
</evidence>
<sequence length="93" mass="10552">MTSVLDMDDIFSNLCNGDTIIDKDTITEYQLVIQEKARLKAIMPRTQEVIDKFQELLEKEANVASVIFTQGLANLPTLAKTNPNIDRAVRKRE</sequence>
<protein>
    <submittedName>
        <fullName evidence="1">Uncharacterized protein</fullName>
    </submittedName>
</protein>